<dbReference type="PANTHER" id="PTHR30251:SF0">
    <property type="entry name" value="FIMBRIAL CHAPERONE PROTEIN ELFD-RELATED"/>
    <property type="match status" value="1"/>
</dbReference>
<dbReference type="InterPro" id="IPR016148">
    <property type="entry name" value="Pili_assmbl_chaperone_C"/>
</dbReference>
<dbReference type="OrthoDB" id="9131059at2"/>
<evidence type="ECO:0000256" key="3">
    <source>
        <dbReference type="ARBA" id="ARBA00022558"/>
    </source>
</evidence>
<dbReference type="EMBL" id="RHXB01000012">
    <property type="protein sequence ID" value="RSE23859.1"/>
    <property type="molecule type" value="Genomic_DNA"/>
</dbReference>
<dbReference type="GO" id="GO:0071555">
    <property type="term" value="P:cell wall organization"/>
    <property type="evidence" value="ECO:0007669"/>
    <property type="project" value="InterPro"/>
</dbReference>
<sequence>METHQVNPLCTIACLLSLCAVNCAYAGGVALGATRVIYPQGDKQISLPLTNSSDSTNFLIQSWVSDAAGKKSADFVITPPLFVMHPKKENTLRIMYVGPDLPQDRESVFYLNSKAIPSVDKAKLTGSNLQIATQSVIKLFVRPKNLPTPSVESPKTLHCQASGGKVMLSNPSPYYITLVQFYSGGTKLPNSMVAPKGSLTVDIPGGKSGSVTFQTLNDFGANTPTQTCAG</sequence>
<evidence type="ECO:0000259" key="9">
    <source>
        <dbReference type="Pfam" id="PF02753"/>
    </source>
</evidence>
<dbReference type="InterPro" id="IPR016147">
    <property type="entry name" value="Pili_assmbl_chaperone_N"/>
</dbReference>
<feature type="chain" id="PRO_5018715725" evidence="7">
    <location>
        <begin position="27"/>
        <end position="230"/>
    </location>
</feature>
<keyword evidence="5" id="KW-0574">Periplasm</keyword>
<dbReference type="InterPro" id="IPR008962">
    <property type="entry name" value="PapD-like_sf"/>
</dbReference>
<dbReference type="AlphaFoldDB" id="A0A3R9EXA1"/>
<organism evidence="10 11">
    <name type="scientific">Atlantibacter subterraneus</name>
    <dbReference type="NCBI Taxonomy" id="255519"/>
    <lineage>
        <taxon>Bacteria</taxon>
        <taxon>Pseudomonadati</taxon>
        <taxon>Pseudomonadota</taxon>
        <taxon>Gammaproteobacteria</taxon>
        <taxon>Enterobacterales</taxon>
        <taxon>Enterobacteriaceae</taxon>
        <taxon>Atlantibacter</taxon>
    </lineage>
</organism>
<keyword evidence="6" id="KW-0143">Chaperone</keyword>
<reference evidence="10 11" key="1">
    <citation type="submission" date="2018-10" db="EMBL/GenBank/DDBJ databases">
        <title>Transmission dynamics of multidrug resistant bacteria on intensive care unit surfaces.</title>
        <authorList>
            <person name="D'Souza A.W."/>
            <person name="Potter R.F."/>
            <person name="Wallace M."/>
            <person name="Shupe A."/>
            <person name="Patel S."/>
            <person name="Sun S."/>
            <person name="Gul D."/>
            <person name="Kwon J.H."/>
            <person name="Andleeb S."/>
            <person name="Burnham C.-A.D."/>
            <person name="Dantas G."/>
        </authorList>
    </citation>
    <scope>NUCLEOTIDE SEQUENCE [LARGE SCALE GENOMIC DNA]</scope>
    <source>
        <strain evidence="10 11">AS_373</strain>
    </source>
</reference>
<proteinExistence type="inferred from homology"/>
<dbReference type="Proteomes" id="UP000275331">
    <property type="component" value="Unassembled WGS sequence"/>
</dbReference>
<evidence type="ECO:0000313" key="10">
    <source>
        <dbReference type="EMBL" id="RSE23859.1"/>
    </source>
</evidence>
<evidence type="ECO:0000259" key="8">
    <source>
        <dbReference type="Pfam" id="PF00345"/>
    </source>
</evidence>
<dbReference type="InterPro" id="IPR013783">
    <property type="entry name" value="Ig-like_fold"/>
</dbReference>
<dbReference type="InterPro" id="IPR001829">
    <property type="entry name" value="Pili_assmbl_chaperone_bac"/>
</dbReference>
<dbReference type="PRINTS" id="PR00969">
    <property type="entry name" value="CHAPERONPILI"/>
</dbReference>
<dbReference type="RefSeq" id="WP_125294426.1">
    <property type="nucleotide sequence ID" value="NZ_JAPTZM010000001.1"/>
</dbReference>
<dbReference type="InterPro" id="IPR050643">
    <property type="entry name" value="Periplasmic_pilus_chap"/>
</dbReference>
<comment type="subcellular location">
    <subcellularLocation>
        <location evidence="1">Periplasm</location>
    </subcellularLocation>
</comment>
<evidence type="ECO:0000256" key="2">
    <source>
        <dbReference type="ARBA" id="ARBA00007399"/>
    </source>
</evidence>
<feature type="domain" description="Pili assembly chaperone N-terminal" evidence="8">
    <location>
        <begin position="28"/>
        <end position="146"/>
    </location>
</feature>
<evidence type="ECO:0000313" key="11">
    <source>
        <dbReference type="Proteomes" id="UP000275331"/>
    </source>
</evidence>
<dbReference type="FunFam" id="2.60.40.10:FF:000458">
    <property type="entry name" value="Molecular chaperone FimC"/>
    <property type="match status" value="1"/>
</dbReference>
<dbReference type="Pfam" id="PF02753">
    <property type="entry name" value="PapD_C"/>
    <property type="match status" value="1"/>
</dbReference>
<keyword evidence="3" id="KW-1029">Fimbrium biogenesis</keyword>
<name>A0A3R9EXA1_9ENTR</name>
<gene>
    <name evidence="10" type="ORF">EGT71_17105</name>
</gene>
<protein>
    <submittedName>
        <fullName evidence="10">Molecular chaperone FimC</fullName>
    </submittedName>
</protein>
<feature type="domain" description="Pili assembly chaperone C-terminal" evidence="9">
    <location>
        <begin position="169"/>
        <end position="223"/>
    </location>
</feature>
<comment type="similarity">
    <text evidence="2">Belongs to the periplasmic pilus chaperone family.</text>
</comment>
<dbReference type="SUPFAM" id="SSF49584">
    <property type="entry name" value="Periplasmic chaperone C-domain"/>
    <property type="match status" value="1"/>
</dbReference>
<dbReference type="SUPFAM" id="SSF49354">
    <property type="entry name" value="PapD-like"/>
    <property type="match status" value="1"/>
</dbReference>
<keyword evidence="4 7" id="KW-0732">Signal</keyword>
<evidence type="ECO:0000256" key="7">
    <source>
        <dbReference type="SAM" id="SignalP"/>
    </source>
</evidence>
<dbReference type="Pfam" id="PF00345">
    <property type="entry name" value="PapD_N"/>
    <property type="match status" value="1"/>
</dbReference>
<dbReference type="GO" id="GO:0030288">
    <property type="term" value="C:outer membrane-bounded periplasmic space"/>
    <property type="evidence" value="ECO:0007669"/>
    <property type="project" value="InterPro"/>
</dbReference>
<comment type="caution">
    <text evidence="10">The sequence shown here is derived from an EMBL/GenBank/DDBJ whole genome shotgun (WGS) entry which is preliminary data.</text>
</comment>
<evidence type="ECO:0000256" key="4">
    <source>
        <dbReference type="ARBA" id="ARBA00022729"/>
    </source>
</evidence>
<accession>A0A3R9EXA1</accession>
<evidence type="ECO:0000256" key="1">
    <source>
        <dbReference type="ARBA" id="ARBA00004418"/>
    </source>
</evidence>
<dbReference type="InterPro" id="IPR036316">
    <property type="entry name" value="Pili_assmbl_chap_C_dom_sf"/>
</dbReference>
<dbReference type="Gene3D" id="2.60.40.10">
    <property type="entry name" value="Immunoglobulins"/>
    <property type="match status" value="2"/>
</dbReference>
<evidence type="ECO:0000256" key="5">
    <source>
        <dbReference type="ARBA" id="ARBA00022764"/>
    </source>
</evidence>
<dbReference type="PANTHER" id="PTHR30251">
    <property type="entry name" value="PILUS ASSEMBLY CHAPERONE"/>
    <property type="match status" value="1"/>
</dbReference>
<feature type="signal peptide" evidence="7">
    <location>
        <begin position="1"/>
        <end position="26"/>
    </location>
</feature>
<evidence type="ECO:0000256" key="6">
    <source>
        <dbReference type="ARBA" id="ARBA00023186"/>
    </source>
</evidence>